<dbReference type="EMBL" id="ATLV01023960">
    <property type="status" value="NOT_ANNOTATED_CDS"/>
    <property type="molecule type" value="Genomic_DNA"/>
</dbReference>
<evidence type="ECO:0000313" key="2">
    <source>
        <dbReference type="EnsemblMetazoa" id="ASIC018264-PA"/>
    </source>
</evidence>
<dbReference type="EMBL" id="KE525347">
    <property type="protein sequence ID" value="KFB50198.1"/>
    <property type="molecule type" value="Genomic_DNA"/>
</dbReference>
<protein>
    <submittedName>
        <fullName evidence="1 2">Uncharacterized protein</fullName>
    </submittedName>
</protein>
<evidence type="ECO:0000313" key="3">
    <source>
        <dbReference type="Proteomes" id="UP000030765"/>
    </source>
</evidence>
<proteinExistence type="predicted"/>
<keyword evidence="3" id="KW-1185">Reference proteome</keyword>
<gene>
    <name evidence="1" type="ORF">ZHAS_00018264</name>
</gene>
<name>A0A084WJ04_ANOSI</name>
<dbReference type="Proteomes" id="UP000030765">
    <property type="component" value="Unassembled WGS sequence"/>
</dbReference>
<accession>A0A084WJ04</accession>
<sequence>MDLFCGTEECDIALFCKSESQPGQFEWIAIPAASVCSRKAFTGALGEVFMNRAGNVDDSLSSFNTINWKEVAFGRSSYLEAIDSRDYCCSCCSRALRFRCDNDSIFHILQRAFHPRVHCQHSIGVEVYETTKRSQL</sequence>
<reference evidence="2" key="2">
    <citation type="submission" date="2020-05" db="UniProtKB">
        <authorList>
            <consortium name="EnsemblMetazoa"/>
        </authorList>
    </citation>
    <scope>IDENTIFICATION</scope>
</reference>
<dbReference type="VEuPathDB" id="VectorBase:ASIC018264"/>
<dbReference type="EnsemblMetazoa" id="ASIC018264-RA">
    <property type="protein sequence ID" value="ASIC018264-PA"/>
    <property type="gene ID" value="ASIC018264"/>
</dbReference>
<organism evidence="1">
    <name type="scientific">Anopheles sinensis</name>
    <name type="common">Mosquito</name>
    <dbReference type="NCBI Taxonomy" id="74873"/>
    <lineage>
        <taxon>Eukaryota</taxon>
        <taxon>Metazoa</taxon>
        <taxon>Ecdysozoa</taxon>
        <taxon>Arthropoda</taxon>
        <taxon>Hexapoda</taxon>
        <taxon>Insecta</taxon>
        <taxon>Pterygota</taxon>
        <taxon>Neoptera</taxon>
        <taxon>Endopterygota</taxon>
        <taxon>Diptera</taxon>
        <taxon>Nematocera</taxon>
        <taxon>Culicoidea</taxon>
        <taxon>Culicidae</taxon>
        <taxon>Anophelinae</taxon>
        <taxon>Anopheles</taxon>
    </lineage>
</organism>
<dbReference type="AlphaFoldDB" id="A0A084WJ04"/>
<evidence type="ECO:0000313" key="1">
    <source>
        <dbReference type="EMBL" id="KFB50198.1"/>
    </source>
</evidence>
<reference evidence="1 3" key="1">
    <citation type="journal article" date="2014" name="BMC Genomics">
        <title>Genome sequence of Anopheles sinensis provides insight into genetics basis of mosquito competence for malaria parasites.</title>
        <authorList>
            <person name="Zhou D."/>
            <person name="Zhang D."/>
            <person name="Ding G."/>
            <person name="Shi L."/>
            <person name="Hou Q."/>
            <person name="Ye Y."/>
            <person name="Xu Y."/>
            <person name="Zhou H."/>
            <person name="Xiong C."/>
            <person name="Li S."/>
            <person name="Yu J."/>
            <person name="Hong S."/>
            <person name="Yu X."/>
            <person name="Zou P."/>
            <person name="Chen C."/>
            <person name="Chang X."/>
            <person name="Wang W."/>
            <person name="Lv Y."/>
            <person name="Sun Y."/>
            <person name="Ma L."/>
            <person name="Shen B."/>
            <person name="Zhu C."/>
        </authorList>
    </citation>
    <scope>NUCLEOTIDE SEQUENCE [LARGE SCALE GENOMIC DNA]</scope>
</reference>